<dbReference type="PIRSF" id="PIRSF004976">
    <property type="entry name" value="ATPase_YdaO"/>
    <property type="match status" value="1"/>
</dbReference>
<dbReference type="PANTHER" id="PTHR43686:SF1">
    <property type="entry name" value="AMINOTRAN_5 DOMAIN-CONTAINING PROTEIN"/>
    <property type="match status" value="1"/>
</dbReference>
<protein>
    <recommendedName>
        <fullName evidence="2">tRNA(Ile)-lysidine/2-thiocytidine synthase N-terminal domain-containing protein</fullName>
    </recommendedName>
</protein>
<dbReference type="PANTHER" id="PTHR43686">
    <property type="entry name" value="SULFURTRANSFERASE-RELATED"/>
    <property type="match status" value="1"/>
</dbReference>
<dbReference type="OrthoDB" id="9801054at2"/>
<dbReference type="AlphaFoldDB" id="A0A498R9R2"/>
<evidence type="ECO:0000256" key="1">
    <source>
        <dbReference type="ARBA" id="ARBA00022679"/>
    </source>
</evidence>
<organism evidence="3 4">
    <name type="scientific">Lucifera butyrica</name>
    <dbReference type="NCBI Taxonomy" id="1351585"/>
    <lineage>
        <taxon>Bacteria</taxon>
        <taxon>Bacillati</taxon>
        <taxon>Bacillota</taxon>
        <taxon>Negativicutes</taxon>
        <taxon>Veillonellales</taxon>
        <taxon>Veillonellaceae</taxon>
        <taxon>Lucifera</taxon>
    </lineage>
</organism>
<proteinExistence type="predicted"/>
<evidence type="ECO:0000259" key="2">
    <source>
        <dbReference type="Pfam" id="PF01171"/>
    </source>
</evidence>
<dbReference type="Gene3D" id="3.40.50.620">
    <property type="entry name" value="HUPs"/>
    <property type="match status" value="1"/>
</dbReference>
<dbReference type="EMBL" id="UPPP01000059">
    <property type="protein sequence ID" value="VBB05878.1"/>
    <property type="molecule type" value="Genomic_DNA"/>
</dbReference>
<feature type="domain" description="tRNA(Ile)-lysidine/2-thiocytidine synthase N-terminal" evidence="2">
    <location>
        <begin position="29"/>
        <end position="189"/>
    </location>
</feature>
<dbReference type="SUPFAM" id="SSF52402">
    <property type="entry name" value="Adenine nucleotide alpha hydrolases-like"/>
    <property type="match status" value="1"/>
</dbReference>
<dbReference type="InterPro" id="IPR011063">
    <property type="entry name" value="TilS/TtcA_N"/>
</dbReference>
<dbReference type="GO" id="GO:0016740">
    <property type="term" value="F:transferase activity"/>
    <property type="evidence" value="ECO:0007669"/>
    <property type="project" value="UniProtKB-KW"/>
</dbReference>
<evidence type="ECO:0000313" key="4">
    <source>
        <dbReference type="Proteomes" id="UP000277811"/>
    </source>
</evidence>
<evidence type="ECO:0000313" key="3">
    <source>
        <dbReference type="EMBL" id="VBB05878.1"/>
    </source>
</evidence>
<gene>
    <name evidence="3" type="ORF">LUCI_1089</name>
</gene>
<dbReference type="InterPro" id="IPR035107">
    <property type="entry name" value="tRNA_thiolation_TtcA_Ctu1"/>
</dbReference>
<dbReference type="Proteomes" id="UP000277811">
    <property type="component" value="Unassembled WGS sequence"/>
</dbReference>
<keyword evidence="1" id="KW-0808">Transferase</keyword>
<keyword evidence="4" id="KW-1185">Reference proteome</keyword>
<accession>A0A498R9R2</accession>
<dbReference type="GO" id="GO:0008033">
    <property type="term" value="P:tRNA processing"/>
    <property type="evidence" value="ECO:0007669"/>
    <property type="project" value="InterPro"/>
</dbReference>
<dbReference type="Pfam" id="PF01171">
    <property type="entry name" value="ATP_bind_3"/>
    <property type="match status" value="1"/>
</dbReference>
<dbReference type="CDD" id="cd24138">
    <property type="entry name" value="TtcA-like"/>
    <property type="match status" value="1"/>
</dbReference>
<dbReference type="InterPro" id="IPR014729">
    <property type="entry name" value="Rossmann-like_a/b/a_fold"/>
</dbReference>
<reference evidence="3 4" key="1">
    <citation type="submission" date="2018-06" db="EMBL/GenBank/DDBJ databases">
        <authorList>
            <person name="Strepis N."/>
        </authorList>
    </citation>
    <scope>NUCLEOTIDE SEQUENCE [LARGE SCALE GENOMIC DNA]</scope>
    <source>
        <strain evidence="3">LUCI</strain>
    </source>
</reference>
<dbReference type="RefSeq" id="WP_122626842.1">
    <property type="nucleotide sequence ID" value="NZ_UPPP01000059.1"/>
</dbReference>
<name>A0A498R9R2_9FIRM</name>
<sequence length="262" mass="30003">MRKHLPKDYFSHLWRAIIEFDMLAPGDRVLIGLSGGKDSVFLTYALSLIRQHLPFSIDLAAYTLDPMFTPDFDLSPLADFCSRLDIPFSTEQFNIAGIIEKNHGNDPCFSCAFFRRGAVNNFAVKHGFNKVALAHHHDDAVETFFMGLLYSGQLRTFLPVTHLDRTKLTVIRPLIYFREKKLVGTSRLHGFTPIPSPCPFNGKTKRQEIKEMIRDLQKNNKAVYTHLAAAMRADAAMELWPPEPGRAEMKQKFVSFWNKKDR</sequence>